<evidence type="ECO:0000313" key="1">
    <source>
        <dbReference type="EMBL" id="KAK9918551.1"/>
    </source>
</evidence>
<sequence>MASTAHLGAFSEQSSDAVNLASPTFRPDAQSVNSKAPRQQDTLYMKSSFTRTPNSEDAGSFGFMTPGMTATPASASFQQDTPGPEMQDTWQNAFNNVGNAVPQSTDADSYMMGQRAALMDAFRLAMPAQQQMGSMSSGLQRLQAQVDEERLHARSAESGLAEVSCKVQALADRFTTLETFRLPDMDNRIERASTALVSQEFHTMVEAMKDTLASISERKPSTGGYIFGGGGGGDAAGGRGLSGALAGNLLWLLRTAAGYARRSLSQADVAAVFLSRRILLDRSALQGSGMPSEPAAQGNALGVRVRAAMRPALGSAAFLAAVEAAWQLHERWSGLLPRQLRAATAPAALGLRAVRGATWAAAILLTAIAARESAFSLVDAGFLAAHQCQTKLAAVIPRSGYLVWGSSSTSDSAAAAAANDNIEAEISKGAGSVTAAVVADSACRIGGPSAEDAMEKGLSPSA</sequence>
<comment type="caution">
    <text evidence="1">The sequence shown here is derived from an EMBL/GenBank/DDBJ whole genome shotgun (WGS) entry which is preliminary data.</text>
</comment>
<proteinExistence type="predicted"/>
<evidence type="ECO:0000313" key="2">
    <source>
        <dbReference type="Proteomes" id="UP001491310"/>
    </source>
</evidence>
<gene>
    <name evidence="1" type="ORF">WJX75_004925</name>
</gene>
<name>A0ABR2Z3M8_9CHLO</name>
<accession>A0ABR2Z3M8</accession>
<dbReference type="Proteomes" id="UP001491310">
    <property type="component" value="Unassembled WGS sequence"/>
</dbReference>
<reference evidence="1 2" key="1">
    <citation type="journal article" date="2024" name="Nat. Commun.">
        <title>Phylogenomics reveals the evolutionary origins of lichenization in chlorophyte algae.</title>
        <authorList>
            <person name="Puginier C."/>
            <person name="Libourel C."/>
            <person name="Otte J."/>
            <person name="Skaloud P."/>
            <person name="Haon M."/>
            <person name="Grisel S."/>
            <person name="Petersen M."/>
            <person name="Berrin J.G."/>
            <person name="Delaux P.M."/>
            <person name="Dal Grande F."/>
            <person name="Keller J."/>
        </authorList>
    </citation>
    <scope>NUCLEOTIDE SEQUENCE [LARGE SCALE GENOMIC DNA]</scope>
    <source>
        <strain evidence="1 2">SAG 216-7</strain>
    </source>
</reference>
<dbReference type="EMBL" id="JALJOT010000001">
    <property type="protein sequence ID" value="KAK9918551.1"/>
    <property type="molecule type" value="Genomic_DNA"/>
</dbReference>
<protein>
    <submittedName>
        <fullName evidence="1">Uncharacterized protein</fullName>
    </submittedName>
</protein>
<keyword evidence="2" id="KW-1185">Reference proteome</keyword>
<organism evidence="1 2">
    <name type="scientific">Coccomyxa subellipsoidea</name>
    <dbReference type="NCBI Taxonomy" id="248742"/>
    <lineage>
        <taxon>Eukaryota</taxon>
        <taxon>Viridiplantae</taxon>
        <taxon>Chlorophyta</taxon>
        <taxon>core chlorophytes</taxon>
        <taxon>Trebouxiophyceae</taxon>
        <taxon>Trebouxiophyceae incertae sedis</taxon>
        <taxon>Coccomyxaceae</taxon>
        <taxon>Coccomyxa</taxon>
    </lineage>
</organism>